<evidence type="ECO:0000313" key="7">
    <source>
        <dbReference type="EMBL" id="KXN69901.1"/>
    </source>
</evidence>
<accession>A0A137P4N8</accession>
<feature type="binding site" evidence="6">
    <location>
        <begin position="205"/>
        <end position="209"/>
    </location>
    <ligand>
        <name>ATP</name>
        <dbReference type="ChEBI" id="CHEBI:30616"/>
    </ligand>
</feature>
<dbReference type="Proteomes" id="UP000070444">
    <property type="component" value="Unassembled WGS sequence"/>
</dbReference>
<proteinExistence type="inferred from homology"/>
<dbReference type="EC" id="3.6.1.42" evidence="4"/>
<reference evidence="7 8" key="1">
    <citation type="journal article" date="2015" name="Genome Biol. Evol.">
        <title>Phylogenomic analyses indicate that early fungi evolved digesting cell walls of algal ancestors of land plants.</title>
        <authorList>
            <person name="Chang Y."/>
            <person name="Wang S."/>
            <person name="Sekimoto S."/>
            <person name="Aerts A.L."/>
            <person name="Choi C."/>
            <person name="Clum A."/>
            <person name="LaButti K.M."/>
            <person name="Lindquist E.A."/>
            <person name="Yee Ngan C."/>
            <person name="Ohm R.A."/>
            <person name="Salamov A.A."/>
            <person name="Grigoriev I.V."/>
            <person name="Spatafora J.W."/>
            <person name="Berbee M.L."/>
        </authorList>
    </citation>
    <scope>NUCLEOTIDE SEQUENCE [LARGE SCALE GENOMIC DNA]</scope>
    <source>
        <strain evidence="7 8">NRRL 28638</strain>
    </source>
</reference>
<dbReference type="GO" id="GO:0009134">
    <property type="term" value="P:nucleoside diphosphate catabolic process"/>
    <property type="evidence" value="ECO:0007669"/>
    <property type="project" value="TreeGrafter"/>
</dbReference>
<dbReference type="PANTHER" id="PTHR11782:SF83">
    <property type="entry name" value="GUANOSINE-DIPHOSPHATASE"/>
    <property type="match status" value="1"/>
</dbReference>
<evidence type="ECO:0000256" key="4">
    <source>
        <dbReference type="ARBA" id="ARBA00038903"/>
    </source>
</evidence>
<dbReference type="Pfam" id="PF01150">
    <property type="entry name" value="GDA1_CD39"/>
    <property type="match status" value="1"/>
</dbReference>
<evidence type="ECO:0000256" key="3">
    <source>
        <dbReference type="ARBA" id="ARBA00037742"/>
    </source>
</evidence>
<keyword evidence="2" id="KW-0378">Hydrolase</keyword>
<evidence type="ECO:0000256" key="1">
    <source>
        <dbReference type="ARBA" id="ARBA00009283"/>
    </source>
</evidence>
<comment type="function">
    <text evidence="3">After transfer of sugars to endogenous macromolecular acceptors, the enzyme converts nucleoside diphosphates to nucleoside monophosphates which in turn exit the Golgi lumen in a coupled antiporter reaction, allowing entry of additional nucleotide sugar from the cytosol.</text>
</comment>
<dbReference type="CDD" id="cd24003">
    <property type="entry name" value="ASKHA_NBD_GDA1_CD39_NTPase"/>
    <property type="match status" value="1"/>
</dbReference>
<name>A0A137P4N8_CONC2</name>
<dbReference type="EMBL" id="KQ964519">
    <property type="protein sequence ID" value="KXN69901.1"/>
    <property type="molecule type" value="Genomic_DNA"/>
</dbReference>
<gene>
    <name evidence="7" type="ORF">CONCODRAFT_165392</name>
</gene>
<dbReference type="STRING" id="796925.A0A137P4N8"/>
<dbReference type="Gene3D" id="3.30.420.40">
    <property type="match status" value="1"/>
</dbReference>
<dbReference type="PANTHER" id="PTHR11782">
    <property type="entry name" value="ADENOSINE/GUANOSINE DIPHOSPHATASE"/>
    <property type="match status" value="1"/>
</dbReference>
<evidence type="ECO:0000256" key="6">
    <source>
        <dbReference type="PIRSR" id="PIRSR600407-2"/>
    </source>
</evidence>
<feature type="active site" description="Proton acceptor" evidence="5">
    <location>
        <position position="173"/>
    </location>
</feature>
<evidence type="ECO:0000256" key="5">
    <source>
        <dbReference type="PIRSR" id="PIRSR600407-1"/>
    </source>
</evidence>
<evidence type="ECO:0000256" key="2">
    <source>
        <dbReference type="ARBA" id="ARBA00022801"/>
    </source>
</evidence>
<keyword evidence="8" id="KW-1185">Reference proteome</keyword>
<dbReference type="GO" id="GO:0017111">
    <property type="term" value="F:ribonucleoside triphosphate phosphatase activity"/>
    <property type="evidence" value="ECO:0007669"/>
    <property type="project" value="TreeGrafter"/>
</dbReference>
<dbReference type="GO" id="GO:0004382">
    <property type="term" value="F:GDP phosphatase activity"/>
    <property type="evidence" value="ECO:0007669"/>
    <property type="project" value="UniProtKB-EC"/>
</dbReference>
<keyword evidence="6" id="KW-0547">Nucleotide-binding</keyword>
<dbReference type="GO" id="GO:0005886">
    <property type="term" value="C:plasma membrane"/>
    <property type="evidence" value="ECO:0007669"/>
    <property type="project" value="TreeGrafter"/>
</dbReference>
<dbReference type="GO" id="GO:0005524">
    <property type="term" value="F:ATP binding"/>
    <property type="evidence" value="ECO:0007669"/>
    <property type="project" value="UniProtKB-KW"/>
</dbReference>
<evidence type="ECO:0000313" key="8">
    <source>
        <dbReference type="Proteomes" id="UP000070444"/>
    </source>
</evidence>
<dbReference type="GO" id="GO:0045134">
    <property type="term" value="F:UDP phosphatase activity"/>
    <property type="evidence" value="ECO:0007669"/>
    <property type="project" value="TreeGrafter"/>
</dbReference>
<sequence>MNCYLIIINFVLLINNIFIQGYVQNYSNFNRSSLVKLNFGIVIDAGSTGTRLFVYEFFNSTNCEHSPFILPSVTKEGPRKGKQFKIKKNVGIADLEPHEIPGFLEFFLKSAREFIPKEKHAHTPLFLKATAGMRLIDYDLANSLIDTIKEVFKKSGFFFDERFGAQIIPGEYEGVFGWMTVNYLAYVLGDPTGDVPSVGYFDLGGASSQITFEPKSVPLEESFPINLNGTSRVVYTHSYLRYGRNQARLRHYDDLYDASEQKKDKLESPCLVRDYHDHKEIDGKHVTIVGTGDFEKCLKETKKLLNLESECYTYNCGVNSVFMPPIESDMELYGTSSMFDTAKFFKCHGLSNLRCLKEKATKKCGVNMKKYLRKHNKWVDDKDFWNFCFNAAFMVNLIGDGYGLDLDRPVNFEEEVNGIDIGWTLGAMIYEVNLLFPSGQCCPE</sequence>
<organism evidence="7 8">
    <name type="scientific">Conidiobolus coronatus (strain ATCC 28846 / CBS 209.66 / NRRL 28638)</name>
    <name type="common">Delacroixia coronata</name>
    <dbReference type="NCBI Taxonomy" id="796925"/>
    <lineage>
        <taxon>Eukaryota</taxon>
        <taxon>Fungi</taxon>
        <taxon>Fungi incertae sedis</taxon>
        <taxon>Zoopagomycota</taxon>
        <taxon>Entomophthoromycotina</taxon>
        <taxon>Entomophthoromycetes</taxon>
        <taxon>Entomophthorales</taxon>
        <taxon>Ancylistaceae</taxon>
        <taxon>Conidiobolus</taxon>
    </lineage>
</organism>
<comment type="similarity">
    <text evidence="1">Belongs to the GDA1/CD39 NTPase family.</text>
</comment>
<protein>
    <recommendedName>
        <fullName evidence="4">guanosine-diphosphatase</fullName>
        <ecNumber evidence="4">3.6.1.42</ecNumber>
    </recommendedName>
</protein>
<dbReference type="Gene3D" id="3.30.420.150">
    <property type="entry name" value="Exopolyphosphatase. Domain 2"/>
    <property type="match status" value="1"/>
</dbReference>
<dbReference type="AlphaFoldDB" id="A0A137P4N8"/>
<dbReference type="InterPro" id="IPR000407">
    <property type="entry name" value="GDA1_CD39_NTPase"/>
</dbReference>
<keyword evidence="6" id="KW-0067">ATP-binding</keyword>
<dbReference type="OrthoDB" id="6372431at2759"/>